<feature type="transmembrane region" description="Helical" evidence="1">
    <location>
        <begin position="7"/>
        <end position="25"/>
    </location>
</feature>
<name>A0A1I2I006_9BACL</name>
<feature type="transmembrane region" description="Helical" evidence="1">
    <location>
        <begin position="45"/>
        <end position="70"/>
    </location>
</feature>
<evidence type="ECO:0000313" key="2">
    <source>
        <dbReference type="EMBL" id="SFF35572.1"/>
    </source>
</evidence>
<keyword evidence="1" id="KW-0472">Membrane</keyword>
<proteinExistence type="predicted"/>
<accession>A0A1I2I006</accession>
<keyword evidence="3" id="KW-1185">Reference proteome</keyword>
<dbReference type="EMBL" id="FONN01000029">
    <property type="protein sequence ID" value="SFF35572.1"/>
    <property type="molecule type" value="Genomic_DNA"/>
</dbReference>
<dbReference type="RefSeq" id="WP_046234153.1">
    <property type="nucleotide sequence ID" value="NZ_FONN01000029.1"/>
</dbReference>
<reference evidence="3" key="1">
    <citation type="submission" date="2016-10" db="EMBL/GenBank/DDBJ databases">
        <authorList>
            <person name="Varghese N."/>
            <person name="Submissions S."/>
        </authorList>
    </citation>
    <scope>NUCLEOTIDE SEQUENCE [LARGE SCALE GENOMIC DNA]</scope>
    <source>
        <strain evidence="3">CGMCC 1.10223</strain>
    </source>
</reference>
<evidence type="ECO:0000313" key="3">
    <source>
        <dbReference type="Proteomes" id="UP000183410"/>
    </source>
</evidence>
<evidence type="ECO:0000256" key="1">
    <source>
        <dbReference type="SAM" id="Phobius"/>
    </source>
</evidence>
<keyword evidence="1" id="KW-1133">Transmembrane helix</keyword>
<sequence>MREKALSLLSLVYLFVYWIMFYILIDKFAFHLSTTFPFFASHKMVYDMFLLNIVVSLVLAQMVVGLNLFLKIKKAKLFNKMQLVHIPLFVLALYLTSSTTTAIPFIKNWHVSLLGDSTVQ</sequence>
<keyword evidence="1" id="KW-0812">Transmembrane</keyword>
<gene>
    <name evidence="2" type="ORF">SAMN04487969_12919</name>
</gene>
<protein>
    <submittedName>
        <fullName evidence="2">Uncharacterized protein</fullName>
    </submittedName>
</protein>
<feature type="transmembrane region" description="Helical" evidence="1">
    <location>
        <begin position="82"/>
        <end position="106"/>
    </location>
</feature>
<dbReference type="Proteomes" id="UP000183410">
    <property type="component" value="Unassembled WGS sequence"/>
</dbReference>
<organism evidence="2 3">
    <name type="scientific">Paenibacillus algorifonticola</name>
    <dbReference type="NCBI Taxonomy" id="684063"/>
    <lineage>
        <taxon>Bacteria</taxon>
        <taxon>Bacillati</taxon>
        <taxon>Bacillota</taxon>
        <taxon>Bacilli</taxon>
        <taxon>Bacillales</taxon>
        <taxon>Paenibacillaceae</taxon>
        <taxon>Paenibacillus</taxon>
    </lineage>
</organism>
<dbReference type="AlphaFoldDB" id="A0A1I2I006"/>